<feature type="compositionally biased region" description="Polar residues" evidence="1">
    <location>
        <begin position="1"/>
        <end position="26"/>
    </location>
</feature>
<feature type="compositionally biased region" description="Basic and acidic residues" evidence="1">
    <location>
        <begin position="51"/>
        <end position="60"/>
    </location>
</feature>
<name>A0A5B7EZV8_PORTR</name>
<reference evidence="2 3" key="1">
    <citation type="submission" date="2019-05" db="EMBL/GenBank/DDBJ databases">
        <title>Another draft genome of Portunus trituberculatus and its Hox gene families provides insights of decapod evolution.</title>
        <authorList>
            <person name="Jeong J.-H."/>
            <person name="Song I."/>
            <person name="Kim S."/>
            <person name="Choi T."/>
            <person name="Kim D."/>
            <person name="Ryu S."/>
            <person name="Kim W."/>
        </authorList>
    </citation>
    <scope>NUCLEOTIDE SEQUENCE [LARGE SCALE GENOMIC DNA]</scope>
    <source>
        <tissue evidence="2">Muscle</tissue>
    </source>
</reference>
<gene>
    <name evidence="2" type="ORF">E2C01_032533</name>
</gene>
<keyword evidence="3" id="KW-1185">Reference proteome</keyword>
<proteinExistence type="predicted"/>
<sequence length="60" mass="7022">MTSINDNRHTYTTFVGPMNMNQTLSGKDTHYLPPVRQEEQLKRPLLLPPSRRQDRRQGTV</sequence>
<organism evidence="2 3">
    <name type="scientific">Portunus trituberculatus</name>
    <name type="common">Swimming crab</name>
    <name type="synonym">Neptunus trituberculatus</name>
    <dbReference type="NCBI Taxonomy" id="210409"/>
    <lineage>
        <taxon>Eukaryota</taxon>
        <taxon>Metazoa</taxon>
        <taxon>Ecdysozoa</taxon>
        <taxon>Arthropoda</taxon>
        <taxon>Crustacea</taxon>
        <taxon>Multicrustacea</taxon>
        <taxon>Malacostraca</taxon>
        <taxon>Eumalacostraca</taxon>
        <taxon>Eucarida</taxon>
        <taxon>Decapoda</taxon>
        <taxon>Pleocyemata</taxon>
        <taxon>Brachyura</taxon>
        <taxon>Eubrachyura</taxon>
        <taxon>Portunoidea</taxon>
        <taxon>Portunidae</taxon>
        <taxon>Portuninae</taxon>
        <taxon>Portunus</taxon>
    </lineage>
</organism>
<evidence type="ECO:0000313" key="3">
    <source>
        <dbReference type="Proteomes" id="UP000324222"/>
    </source>
</evidence>
<evidence type="ECO:0000256" key="1">
    <source>
        <dbReference type="SAM" id="MobiDB-lite"/>
    </source>
</evidence>
<comment type="caution">
    <text evidence="2">The sequence shown here is derived from an EMBL/GenBank/DDBJ whole genome shotgun (WGS) entry which is preliminary data.</text>
</comment>
<dbReference type="AlphaFoldDB" id="A0A5B7EZV8"/>
<dbReference type="EMBL" id="VSRR010004232">
    <property type="protein sequence ID" value="MPC39015.1"/>
    <property type="molecule type" value="Genomic_DNA"/>
</dbReference>
<feature type="region of interest" description="Disordered" evidence="1">
    <location>
        <begin position="1"/>
        <end position="60"/>
    </location>
</feature>
<protein>
    <submittedName>
        <fullName evidence="2">Uncharacterized protein</fullName>
    </submittedName>
</protein>
<accession>A0A5B7EZV8</accession>
<dbReference type="Proteomes" id="UP000324222">
    <property type="component" value="Unassembled WGS sequence"/>
</dbReference>
<evidence type="ECO:0000313" key="2">
    <source>
        <dbReference type="EMBL" id="MPC39015.1"/>
    </source>
</evidence>